<reference evidence="2 3" key="1">
    <citation type="journal article" date="2023" name="Arcadia Sci">
        <title>De novo assembly of a long-read Amblyomma americanum tick genome.</title>
        <authorList>
            <person name="Chou S."/>
            <person name="Poskanzer K.E."/>
            <person name="Rollins M."/>
            <person name="Thuy-Boun P.S."/>
        </authorList>
    </citation>
    <scope>NUCLEOTIDE SEQUENCE [LARGE SCALE GENOMIC DNA]</scope>
    <source>
        <strain evidence="2">F_SG_1</strain>
        <tissue evidence="2">Salivary glands</tissue>
    </source>
</reference>
<evidence type="ECO:0000313" key="3">
    <source>
        <dbReference type="Proteomes" id="UP001321473"/>
    </source>
</evidence>
<proteinExistence type="predicted"/>
<name>A0AAQ4EEG1_AMBAM</name>
<dbReference type="InterPro" id="IPR006020">
    <property type="entry name" value="PTB/PI_dom"/>
</dbReference>
<evidence type="ECO:0000313" key="2">
    <source>
        <dbReference type="EMBL" id="KAK8773091.1"/>
    </source>
</evidence>
<organism evidence="2 3">
    <name type="scientific">Amblyomma americanum</name>
    <name type="common">Lone star tick</name>
    <dbReference type="NCBI Taxonomy" id="6943"/>
    <lineage>
        <taxon>Eukaryota</taxon>
        <taxon>Metazoa</taxon>
        <taxon>Ecdysozoa</taxon>
        <taxon>Arthropoda</taxon>
        <taxon>Chelicerata</taxon>
        <taxon>Arachnida</taxon>
        <taxon>Acari</taxon>
        <taxon>Parasitiformes</taxon>
        <taxon>Ixodida</taxon>
        <taxon>Ixodoidea</taxon>
        <taxon>Ixodidae</taxon>
        <taxon>Amblyomminae</taxon>
        <taxon>Amblyomma</taxon>
    </lineage>
</organism>
<protein>
    <recommendedName>
        <fullName evidence="1">PID domain-containing protein</fullName>
    </recommendedName>
</protein>
<dbReference type="SMART" id="SM00462">
    <property type="entry name" value="PTB"/>
    <property type="match status" value="1"/>
</dbReference>
<comment type="caution">
    <text evidence="2">The sequence shown here is derived from an EMBL/GenBank/DDBJ whole genome shotgun (WGS) entry which is preliminary data.</text>
</comment>
<accession>A0AAQ4EEG1</accession>
<dbReference type="GO" id="GO:0005737">
    <property type="term" value="C:cytoplasm"/>
    <property type="evidence" value="ECO:0007669"/>
    <property type="project" value="TreeGrafter"/>
</dbReference>
<gene>
    <name evidence="2" type="ORF">V5799_012375</name>
</gene>
<dbReference type="AlphaFoldDB" id="A0AAQ4EEG1"/>
<dbReference type="Pfam" id="PF00640">
    <property type="entry name" value="PID"/>
    <property type="match status" value="1"/>
</dbReference>
<keyword evidence="3" id="KW-1185">Reference proteome</keyword>
<dbReference type="PANTHER" id="PTHR47695">
    <property type="entry name" value="PID DOMAIN-CONTAINING PROTEIN"/>
    <property type="match status" value="1"/>
</dbReference>
<dbReference type="PANTHER" id="PTHR47695:SF3">
    <property type="entry name" value="PID DOMAIN-CONTAINING PROTEIN"/>
    <property type="match status" value="1"/>
</dbReference>
<dbReference type="Gene3D" id="2.30.29.30">
    <property type="entry name" value="Pleckstrin-homology domain (PH domain)/Phosphotyrosine-binding domain (PTB)"/>
    <property type="match status" value="1"/>
</dbReference>
<evidence type="ECO:0000259" key="1">
    <source>
        <dbReference type="PROSITE" id="PS01179"/>
    </source>
</evidence>
<sequence>MISRLSTLFGVYRWSNRRCTLKTDQGGSLGGDRSWFEEEGLFFQAKIMDKQAVPDARGHRSCQDAMRRLKEAVRACRQHKQRVQLTVSFLRIRIRDEKTWPLLFHHPVNRISFISQDTCNAQVVAYIYVSEHDSYHYIAINIENVTTELQAALVAFFQVVLRMKDRITWIAPQEWRQKPQAWAQTTSTGVDWLAPCPRNDLNFGRIPGIAVRREPFARRDPADGELDLRHGQSVLT</sequence>
<dbReference type="Proteomes" id="UP001321473">
    <property type="component" value="Unassembled WGS sequence"/>
</dbReference>
<dbReference type="InterPro" id="IPR011993">
    <property type="entry name" value="PH-like_dom_sf"/>
</dbReference>
<dbReference type="EMBL" id="JARKHS020017333">
    <property type="protein sequence ID" value="KAK8773091.1"/>
    <property type="molecule type" value="Genomic_DNA"/>
</dbReference>
<feature type="domain" description="PID" evidence="1">
    <location>
        <begin position="43"/>
        <end position="166"/>
    </location>
</feature>
<dbReference type="SUPFAM" id="SSF50729">
    <property type="entry name" value="PH domain-like"/>
    <property type="match status" value="1"/>
</dbReference>
<dbReference type="PROSITE" id="PS01179">
    <property type="entry name" value="PID"/>
    <property type="match status" value="1"/>
</dbReference>